<feature type="compositionally biased region" description="Low complexity" evidence="1">
    <location>
        <begin position="161"/>
        <end position="188"/>
    </location>
</feature>
<dbReference type="Proteomes" id="UP001280581">
    <property type="component" value="Unassembled WGS sequence"/>
</dbReference>
<accession>A0AAN6LQG0</accession>
<sequence>MALRQPTATLALSTTFTAPSSCAATHNVNILPSPGYLIYWNEPVPAPSVTVSDCYPKEFLKSYTAVSPSVALALGSSVVPAMSPGYKYATTTTALAVSSRPAYGGICYSDISISQSETAIIYDVDGSSVQQMWSPSTSGAQAYAHLIDGWATSKATVGCASPSSSSTKSKTTSKKSSQSGGVGSTSAGLWYPETTLTPPSASKKKKKKKTSAGAIAGAVIGIIAGLIAMIGGVLVWLRKRKQGEYKQAPVEDVHEAGDGQRTAEVGEYNQAPLLGGAPIHQLKGEGTVAEMSAPAPAAELPAGVNTHDTRRE</sequence>
<dbReference type="EMBL" id="WVTA01000015">
    <property type="protein sequence ID" value="KAK3201944.1"/>
    <property type="molecule type" value="Genomic_DNA"/>
</dbReference>
<comment type="caution">
    <text evidence="3">The sequence shown here is derived from an EMBL/GenBank/DDBJ whole genome shotgun (WGS) entry which is preliminary data.</text>
</comment>
<feature type="region of interest" description="Disordered" evidence="1">
    <location>
        <begin position="291"/>
        <end position="312"/>
    </location>
</feature>
<gene>
    <name evidence="3" type="ORF">GRF29_164g1176366</name>
</gene>
<evidence type="ECO:0000256" key="1">
    <source>
        <dbReference type="SAM" id="MobiDB-lite"/>
    </source>
</evidence>
<keyword evidence="2" id="KW-0472">Membrane</keyword>
<dbReference type="AlphaFoldDB" id="A0AAN6LQG0"/>
<evidence type="ECO:0000313" key="4">
    <source>
        <dbReference type="Proteomes" id="UP001280581"/>
    </source>
</evidence>
<feature type="region of interest" description="Disordered" evidence="1">
    <location>
        <begin position="161"/>
        <end position="208"/>
    </location>
</feature>
<evidence type="ECO:0000256" key="2">
    <source>
        <dbReference type="SAM" id="Phobius"/>
    </source>
</evidence>
<keyword evidence="4" id="KW-1185">Reference proteome</keyword>
<keyword evidence="2" id="KW-1133">Transmembrane helix</keyword>
<feature type="transmembrane region" description="Helical" evidence="2">
    <location>
        <begin position="212"/>
        <end position="237"/>
    </location>
</feature>
<keyword evidence="2" id="KW-0812">Transmembrane</keyword>
<proteinExistence type="predicted"/>
<organism evidence="3 4">
    <name type="scientific">Pseudopithomyces chartarum</name>
    <dbReference type="NCBI Taxonomy" id="1892770"/>
    <lineage>
        <taxon>Eukaryota</taxon>
        <taxon>Fungi</taxon>
        <taxon>Dikarya</taxon>
        <taxon>Ascomycota</taxon>
        <taxon>Pezizomycotina</taxon>
        <taxon>Dothideomycetes</taxon>
        <taxon>Pleosporomycetidae</taxon>
        <taxon>Pleosporales</taxon>
        <taxon>Massarineae</taxon>
        <taxon>Didymosphaeriaceae</taxon>
        <taxon>Pseudopithomyces</taxon>
    </lineage>
</organism>
<evidence type="ECO:0000313" key="3">
    <source>
        <dbReference type="EMBL" id="KAK3201944.1"/>
    </source>
</evidence>
<name>A0AAN6LQG0_9PLEO</name>
<reference evidence="3 4" key="1">
    <citation type="submission" date="2021-02" db="EMBL/GenBank/DDBJ databases">
        <title>Genome assembly of Pseudopithomyces chartarum.</title>
        <authorList>
            <person name="Jauregui R."/>
            <person name="Singh J."/>
            <person name="Voisey C."/>
        </authorList>
    </citation>
    <scope>NUCLEOTIDE SEQUENCE [LARGE SCALE GENOMIC DNA]</scope>
    <source>
        <strain evidence="3 4">AGR01</strain>
    </source>
</reference>
<protein>
    <submittedName>
        <fullName evidence="3">Uncharacterized protein</fullName>
    </submittedName>
</protein>